<dbReference type="InterPro" id="IPR004776">
    <property type="entry name" value="Mem_transp_PIN-like"/>
</dbReference>
<keyword evidence="4 7" id="KW-0812">Transmembrane</keyword>
<keyword evidence="9" id="KW-1185">Reference proteome</keyword>
<keyword evidence="3" id="KW-1003">Cell membrane</keyword>
<organism evidence="8 9">
    <name type="scientific">Acinetobacter apis</name>
    <dbReference type="NCBI Taxonomy" id="1229165"/>
    <lineage>
        <taxon>Bacteria</taxon>
        <taxon>Pseudomonadati</taxon>
        <taxon>Pseudomonadota</taxon>
        <taxon>Gammaproteobacteria</taxon>
        <taxon>Moraxellales</taxon>
        <taxon>Moraxellaceae</taxon>
        <taxon>Acinetobacter</taxon>
    </lineage>
</organism>
<dbReference type="AlphaFoldDB" id="A0A217ECM5"/>
<protein>
    <recommendedName>
        <fullName evidence="10">Permease</fullName>
    </recommendedName>
</protein>
<dbReference type="Proteomes" id="UP000243463">
    <property type="component" value="Unassembled WGS sequence"/>
</dbReference>
<feature type="transmembrane region" description="Helical" evidence="7">
    <location>
        <begin position="287"/>
        <end position="307"/>
    </location>
</feature>
<dbReference type="EMBL" id="FZLN01000001">
    <property type="protein sequence ID" value="SNQ28258.1"/>
    <property type="molecule type" value="Genomic_DNA"/>
</dbReference>
<gene>
    <name evidence="8" type="ORF">SAMN05444584_0172</name>
</gene>
<keyword evidence="2" id="KW-0813">Transport</keyword>
<dbReference type="PANTHER" id="PTHR36838">
    <property type="entry name" value="AUXIN EFFLUX CARRIER FAMILY PROTEIN"/>
    <property type="match status" value="1"/>
</dbReference>
<reference evidence="9" key="1">
    <citation type="submission" date="2017-06" db="EMBL/GenBank/DDBJ databases">
        <authorList>
            <person name="Varghese N."/>
            <person name="Submissions S."/>
        </authorList>
    </citation>
    <scope>NUCLEOTIDE SEQUENCE [LARGE SCALE GENOMIC DNA]</scope>
    <source>
        <strain evidence="9">ANC 5114</strain>
    </source>
</reference>
<feature type="transmembrane region" description="Helical" evidence="7">
    <location>
        <begin position="6"/>
        <end position="24"/>
    </location>
</feature>
<dbReference type="GO" id="GO:0055085">
    <property type="term" value="P:transmembrane transport"/>
    <property type="evidence" value="ECO:0007669"/>
    <property type="project" value="InterPro"/>
</dbReference>
<dbReference type="Pfam" id="PF03547">
    <property type="entry name" value="Mem_trans"/>
    <property type="match status" value="1"/>
</dbReference>
<keyword evidence="5 7" id="KW-1133">Transmembrane helix</keyword>
<evidence type="ECO:0000256" key="3">
    <source>
        <dbReference type="ARBA" id="ARBA00022475"/>
    </source>
</evidence>
<feature type="transmembrane region" description="Helical" evidence="7">
    <location>
        <begin position="62"/>
        <end position="82"/>
    </location>
</feature>
<evidence type="ECO:0000256" key="6">
    <source>
        <dbReference type="ARBA" id="ARBA00023136"/>
    </source>
</evidence>
<evidence type="ECO:0000256" key="1">
    <source>
        <dbReference type="ARBA" id="ARBA00004141"/>
    </source>
</evidence>
<evidence type="ECO:0000313" key="9">
    <source>
        <dbReference type="Proteomes" id="UP000243463"/>
    </source>
</evidence>
<feature type="transmembrane region" description="Helical" evidence="7">
    <location>
        <begin position="170"/>
        <end position="191"/>
    </location>
</feature>
<feature type="transmembrane region" description="Helical" evidence="7">
    <location>
        <begin position="121"/>
        <end position="143"/>
    </location>
</feature>
<comment type="subcellular location">
    <subcellularLocation>
        <location evidence="1">Membrane</location>
        <topology evidence="1">Multi-pass membrane protein</topology>
    </subcellularLocation>
</comment>
<dbReference type="PANTHER" id="PTHR36838:SF1">
    <property type="entry name" value="SLR1864 PROTEIN"/>
    <property type="match status" value="1"/>
</dbReference>
<evidence type="ECO:0000256" key="2">
    <source>
        <dbReference type="ARBA" id="ARBA00022448"/>
    </source>
</evidence>
<evidence type="ECO:0008006" key="10">
    <source>
        <dbReference type="Google" id="ProtNLM"/>
    </source>
</evidence>
<evidence type="ECO:0000256" key="4">
    <source>
        <dbReference type="ARBA" id="ARBA00022692"/>
    </source>
</evidence>
<accession>A0A217ECM5</accession>
<evidence type="ECO:0000256" key="7">
    <source>
        <dbReference type="SAM" id="Phobius"/>
    </source>
</evidence>
<dbReference type="GO" id="GO:0016020">
    <property type="term" value="C:membrane"/>
    <property type="evidence" value="ECO:0007669"/>
    <property type="project" value="UniProtKB-SubCell"/>
</dbReference>
<feature type="transmembrane region" description="Helical" evidence="7">
    <location>
        <begin position="197"/>
        <end position="219"/>
    </location>
</feature>
<name>A0A217ECM5_9GAMM</name>
<feature type="transmembrane region" description="Helical" evidence="7">
    <location>
        <begin position="226"/>
        <end position="249"/>
    </location>
</feature>
<feature type="transmembrane region" description="Helical" evidence="7">
    <location>
        <begin position="94"/>
        <end position="115"/>
    </location>
</feature>
<sequence>MLLTVIVPVFILMLVGFVSVRIGLLNHEQIKSLGTFVMKVSLPAYILHALSTQSLQDLWVPTYLVVYIVATLLLFIATYLIFKKIFKYRFSSVLIISLGAAVSNTGLLGTALIPMLIGNDIINYLALTILFDSVVMTCLMLLLTDPGLYQKNTFSDISAKVLRQLIRNPLVISILIAMGCITFEVTLPVIIDEPLELLGQAAAPAALVIIGANLSPLILKHIDVPSMLLVVLKVIVFPSIVFILFQLWPDADLDMVHAGVLIALLPMPTLFIMLGQIYGLEKKASNVLTLSTLLSLAFMSILTVLWWS</sequence>
<keyword evidence="6 7" id="KW-0472">Membrane</keyword>
<evidence type="ECO:0000313" key="8">
    <source>
        <dbReference type="EMBL" id="SNQ28258.1"/>
    </source>
</evidence>
<proteinExistence type="predicted"/>
<evidence type="ECO:0000256" key="5">
    <source>
        <dbReference type="ARBA" id="ARBA00022989"/>
    </source>
</evidence>
<feature type="transmembrane region" description="Helical" evidence="7">
    <location>
        <begin position="255"/>
        <end position="275"/>
    </location>
</feature>